<evidence type="ECO:0000313" key="2">
    <source>
        <dbReference type="EMBL" id="MCC3145794.1"/>
    </source>
</evidence>
<proteinExistence type="predicted"/>
<protein>
    <submittedName>
        <fullName evidence="2">Uncharacterized protein</fullName>
    </submittedName>
</protein>
<accession>A0AAW4X1T1</accession>
<sequence length="154" mass="18147">MKKNKMGLNIDNGVYYQFKAACNLYNLSISDGVVYSLVLFLLENGLPLNPDKLDNKLQNMEDVFLHVEISPREKLFQKQSNVVQMDRWAENVIDIISKYNRIPKKTVTEEYACHYISQKLINKFLEDKYSNWEKAKKEIKEKINLIKNKNKELV</sequence>
<comment type="caution">
    <text evidence="2">The sequence shown here is derived from an EMBL/GenBank/DDBJ whole genome shotgun (WGS) entry which is preliminary data.</text>
</comment>
<dbReference type="RefSeq" id="WP_229346494.1">
    <property type="nucleotide sequence ID" value="NZ_JAJFAT010000017.1"/>
</dbReference>
<feature type="coiled-coil region" evidence="1">
    <location>
        <begin position="122"/>
        <end position="152"/>
    </location>
</feature>
<organism evidence="2 3">
    <name type="scientific">Halanaerobium polyolivorans</name>
    <dbReference type="NCBI Taxonomy" id="2886943"/>
    <lineage>
        <taxon>Bacteria</taxon>
        <taxon>Bacillati</taxon>
        <taxon>Bacillota</taxon>
        <taxon>Clostridia</taxon>
        <taxon>Halanaerobiales</taxon>
        <taxon>Halanaerobiaceae</taxon>
        <taxon>Halanaerobium</taxon>
    </lineage>
</organism>
<name>A0AAW4X1T1_9FIRM</name>
<evidence type="ECO:0000256" key="1">
    <source>
        <dbReference type="SAM" id="Coils"/>
    </source>
</evidence>
<dbReference type="AlphaFoldDB" id="A0AAW4X1T1"/>
<reference evidence="2 3" key="1">
    <citation type="submission" date="2021-10" db="EMBL/GenBank/DDBJ databases">
        <authorList>
            <person name="Grouzdev D.S."/>
            <person name="Pantiukh K.S."/>
            <person name="Krutkina M.S."/>
        </authorList>
    </citation>
    <scope>NUCLEOTIDE SEQUENCE [LARGE SCALE GENOMIC DNA]</scope>
    <source>
        <strain evidence="2 3">Z-7514</strain>
    </source>
</reference>
<dbReference type="EMBL" id="JAJFAT010000017">
    <property type="protein sequence ID" value="MCC3145794.1"/>
    <property type="molecule type" value="Genomic_DNA"/>
</dbReference>
<evidence type="ECO:0000313" key="3">
    <source>
        <dbReference type="Proteomes" id="UP001199296"/>
    </source>
</evidence>
<gene>
    <name evidence="2" type="ORF">LJ207_10705</name>
</gene>
<dbReference type="Proteomes" id="UP001199296">
    <property type="component" value="Unassembled WGS sequence"/>
</dbReference>
<keyword evidence="1" id="KW-0175">Coiled coil</keyword>
<keyword evidence="3" id="KW-1185">Reference proteome</keyword>